<keyword evidence="2" id="KW-0479">Metal-binding</keyword>
<dbReference type="PROSITE" id="PS51296">
    <property type="entry name" value="RIESKE"/>
    <property type="match status" value="1"/>
</dbReference>
<dbReference type="InterPro" id="IPR044043">
    <property type="entry name" value="VanA_C_cat"/>
</dbReference>
<evidence type="ECO:0000256" key="5">
    <source>
        <dbReference type="ARBA" id="ARBA00023014"/>
    </source>
</evidence>
<accession>A0A5C9A6R0</accession>
<keyword evidence="7" id="KW-0223">Dioxygenase</keyword>
<evidence type="ECO:0000313" key="7">
    <source>
        <dbReference type="EMBL" id="TXS96416.1"/>
    </source>
</evidence>
<dbReference type="Proteomes" id="UP000321039">
    <property type="component" value="Unassembled WGS sequence"/>
</dbReference>
<dbReference type="SUPFAM" id="SSF50022">
    <property type="entry name" value="ISP domain"/>
    <property type="match status" value="1"/>
</dbReference>
<dbReference type="Pfam" id="PF19112">
    <property type="entry name" value="VanA_C"/>
    <property type="match status" value="1"/>
</dbReference>
<dbReference type="RefSeq" id="WP_148066688.1">
    <property type="nucleotide sequence ID" value="NZ_VRZA01000001.1"/>
</dbReference>
<evidence type="ECO:0000256" key="2">
    <source>
        <dbReference type="ARBA" id="ARBA00022723"/>
    </source>
</evidence>
<name>A0A5C9A6R0_9GAMM</name>
<sequence>MLTNLWYVAEWSNKVKDKPVKAKLLGQNFVLFRDKAGKVHCLSDVCIHRGGSLAGGWTTKRDCVACPYHGWEFNTEGKVAFIPSRGEGADIPERARIDSYPTQERYGMIWVFLGDLPEEERYPIPPFPEYDDRQNWRPIYTQFDWKGSADRVVENGIDIAHTAFVHPGFGYPEMADKNHIASIERTENSGSSSCVLYPPKLEGNLGLMRFMRKDKAETHVHPGFYLSGHCVRLHIQVNSWMEMIIFDANTPIDEKTTRSFVVQVRNFFKWGIFDSGSVKRTQRVFGEDAAIVEALSPNYLPESLENEVSVEQDKFMGAWRRVRKVHIEKGWKIDTKAMEPYAGEKVFTIPSPARRATPGLRWALDTVPMVPPVRKPLEEVPESRADSA</sequence>
<organism evidence="7 8">
    <name type="scientific">Parahaliea maris</name>
    <dbReference type="NCBI Taxonomy" id="2716870"/>
    <lineage>
        <taxon>Bacteria</taxon>
        <taxon>Pseudomonadati</taxon>
        <taxon>Pseudomonadota</taxon>
        <taxon>Gammaproteobacteria</taxon>
        <taxon>Cellvibrionales</taxon>
        <taxon>Halieaceae</taxon>
        <taxon>Parahaliea</taxon>
    </lineage>
</organism>
<dbReference type="InterPro" id="IPR036922">
    <property type="entry name" value="Rieske_2Fe-2S_sf"/>
</dbReference>
<dbReference type="PANTHER" id="PTHR21266:SF59">
    <property type="entry name" value="BLR4922 PROTEIN"/>
    <property type="match status" value="1"/>
</dbReference>
<keyword evidence="4" id="KW-0408">Iron</keyword>
<dbReference type="EMBL" id="VRZA01000001">
    <property type="protein sequence ID" value="TXS96416.1"/>
    <property type="molecule type" value="Genomic_DNA"/>
</dbReference>
<comment type="caution">
    <text evidence="7">The sequence shown here is derived from an EMBL/GenBank/DDBJ whole genome shotgun (WGS) entry which is preliminary data.</text>
</comment>
<dbReference type="GO" id="GO:0051537">
    <property type="term" value="F:2 iron, 2 sulfur cluster binding"/>
    <property type="evidence" value="ECO:0007669"/>
    <property type="project" value="UniProtKB-KW"/>
</dbReference>
<dbReference type="CDD" id="cd03469">
    <property type="entry name" value="Rieske_RO_Alpha_N"/>
    <property type="match status" value="1"/>
</dbReference>
<keyword evidence="5" id="KW-0411">Iron-sulfur</keyword>
<dbReference type="GO" id="GO:0046872">
    <property type="term" value="F:metal ion binding"/>
    <property type="evidence" value="ECO:0007669"/>
    <property type="project" value="UniProtKB-KW"/>
</dbReference>
<keyword evidence="1" id="KW-0001">2Fe-2S</keyword>
<dbReference type="SUPFAM" id="SSF55961">
    <property type="entry name" value="Bet v1-like"/>
    <property type="match status" value="1"/>
</dbReference>
<protein>
    <submittedName>
        <fullName evidence="7">Aromatic ring-hydroxylating dioxygenase subunit alpha</fullName>
    </submittedName>
</protein>
<proteinExistence type="predicted"/>
<evidence type="ECO:0000256" key="1">
    <source>
        <dbReference type="ARBA" id="ARBA00022714"/>
    </source>
</evidence>
<evidence type="ECO:0000256" key="4">
    <source>
        <dbReference type="ARBA" id="ARBA00023004"/>
    </source>
</evidence>
<evidence type="ECO:0000256" key="3">
    <source>
        <dbReference type="ARBA" id="ARBA00023002"/>
    </source>
</evidence>
<dbReference type="PANTHER" id="PTHR21266">
    <property type="entry name" value="IRON-SULFUR DOMAIN CONTAINING PROTEIN"/>
    <property type="match status" value="1"/>
</dbReference>
<dbReference type="GO" id="GO:0051213">
    <property type="term" value="F:dioxygenase activity"/>
    <property type="evidence" value="ECO:0007669"/>
    <property type="project" value="UniProtKB-KW"/>
</dbReference>
<dbReference type="InterPro" id="IPR050584">
    <property type="entry name" value="Cholesterol_7-desaturase"/>
</dbReference>
<evidence type="ECO:0000313" key="8">
    <source>
        <dbReference type="Proteomes" id="UP000321039"/>
    </source>
</evidence>
<reference evidence="7 8" key="1">
    <citation type="submission" date="2019-08" db="EMBL/GenBank/DDBJ databases">
        <title>Parahaliea maris sp. nov., isolated from the surface seawater.</title>
        <authorList>
            <person name="Liu Y."/>
        </authorList>
    </citation>
    <scope>NUCLEOTIDE SEQUENCE [LARGE SCALE GENOMIC DNA]</scope>
    <source>
        <strain evidence="7 8">HSLHS9</strain>
    </source>
</reference>
<dbReference type="Gene3D" id="2.102.10.10">
    <property type="entry name" value="Rieske [2Fe-2S] iron-sulphur domain"/>
    <property type="match status" value="1"/>
</dbReference>
<dbReference type="InterPro" id="IPR017941">
    <property type="entry name" value="Rieske_2Fe-2S"/>
</dbReference>
<dbReference type="AlphaFoldDB" id="A0A5C9A6R0"/>
<dbReference type="Gene3D" id="3.90.380.10">
    <property type="entry name" value="Naphthalene 1,2-dioxygenase Alpha Subunit, Chain A, domain 1"/>
    <property type="match status" value="1"/>
</dbReference>
<dbReference type="Pfam" id="PF00355">
    <property type="entry name" value="Rieske"/>
    <property type="match status" value="1"/>
</dbReference>
<keyword evidence="8" id="KW-1185">Reference proteome</keyword>
<gene>
    <name evidence="7" type="ORF">FV139_02695</name>
</gene>
<feature type="domain" description="Rieske" evidence="6">
    <location>
        <begin position="6"/>
        <end position="111"/>
    </location>
</feature>
<evidence type="ECO:0000259" key="6">
    <source>
        <dbReference type="PROSITE" id="PS51296"/>
    </source>
</evidence>
<keyword evidence="3" id="KW-0560">Oxidoreductase</keyword>